<sequence length="117" mass="11881">SCGNTNTDSNNCGTCGNVCGVGTTCQSGTCTPNSGGNCSNYTASCSDVVNGILATNSIASPALVDYRLQTALLELTSPADFLAALGADPCARYTDPDENAACRLLFANEELVASITE</sequence>
<comment type="caution">
    <text evidence="1">The sequence shown here is derived from an EMBL/GenBank/DDBJ whole genome shotgun (WGS) entry which is preliminary data.</text>
</comment>
<reference evidence="1" key="1">
    <citation type="journal article" date="2023" name="Mol. Phylogenet. Evol.">
        <title>Genome-scale phylogeny and comparative genomics of the fungal order Sordariales.</title>
        <authorList>
            <person name="Hensen N."/>
            <person name="Bonometti L."/>
            <person name="Westerberg I."/>
            <person name="Brannstrom I.O."/>
            <person name="Guillou S."/>
            <person name="Cros-Aarteil S."/>
            <person name="Calhoun S."/>
            <person name="Haridas S."/>
            <person name="Kuo A."/>
            <person name="Mondo S."/>
            <person name="Pangilinan J."/>
            <person name="Riley R."/>
            <person name="LaButti K."/>
            <person name="Andreopoulos B."/>
            <person name="Lipzen A."/>
            <person name="Chen C."/>
            <person name="Yan M."/>
            <person name="Daum C."/>
            <person name="Ng V."/>
            <person name="Clum A."/>
            <person name="Steindorff A."/>
            <person name="Ohm R.A."/>
            <person name="Martin F."/>
            <person name="Silar P."/>
            <person name="Natvig D.O."/>
            <person name="Lalanne C."/>
            <person name="Gautier V."/>
            <person name="Ament-Velasquez S.L."/>
            <person name="Kruys A."/>
            <person name="Hutchinson M.I."/>
            <person name="Powell A.J."/>
            <person name="Barry K."/>
            <person name="Miller A.N."/>
            <person name="Grigoriev I.V."/>
            <person name="Debuchy R."/>
            <person name="Gladieux P."/>
            <person name="Hiltunen Thoren M."/>
            <person name="Johannesson H."/>
        </authorList>
    </citation>
    <scope>NUCLEOTIDE SEQUENCE</scope>
    <source>
        <strain evidence="1">PSN293</strain>
    </source>
</reference>
<proteinExistence type="predicted"/>
<evidence type="ECO:0000313" key="1">
    <source>
        <dbReference type="EMBL" id="KAK4207994.1"/>
    </source>
</evidence>
<accession>A0AAN6XW38</accession>
<name>A0AAN6XW38_9PEZI</name>
<keyword evidence="2" id="KW-1185">Reference proteome</keyword>
<gene>
    <name evidence="1" type="ORF">QBC37DRAFT_454014</name>
</gene>
<organism evidence="1 2">
    <name type="scientific">Rhypophila decipiens</name>
    <dbReference type="NCBI Taxonomy" id="261697"/>
    <lineage>
        <taxon>Eukaryota</taxon>
        <taxon>Fungi</taxon>
        <taxon>Dikarya</taxon>
        <taxon>Ascomycota</taxon>
        <taxon>Pezizomycotina</taxon>
        <taxon>Sordariomycetes</taxon>
        <taxon>Sordariomycetidae</taxon>
        <taxon>Sordariales</taxon>
        <taxon>Naviculisporaceae</taxon>
        <taxon>Rhypophila</taxon>
    </lineage>
</organism>
<reference evidence="1" key="2">
    <citation type="submission" date="2023-05" db="EMBL/GenBank/DDBJ databases">
        <authorList>
            <consortium name="Lawrence Berkeley National Laboratory"/>
            <person name="Steindorff A."/>
            <person name="Hensen N."/>
            <person name="Bonometti L."/>
            <person name="Westerberg I."/>
            <person name="Brannstrom I.O."/>
            <person name="Guillou S."/>
            <person name="Cros-Aarteil S."/>
            <person name="Calhoun S."/>
            <person name="Haridas S."/>
            <person name="Kuo A."/>
            <person name="Mondo S."/>
            <person name="Pangilinan J."/>
            <person name="Riley R."/>
            <person name="Labutti K."/>
            <person name="Andreopoulos B."/>
            <person name="Lipzen A."/>
            <person name="Chen C."/>
            <person name="Yanf M."/>
            <person name="Daum C."/>
            <person name="Ng V."/>
            <person name="Clum A."/>
            <person name="Ohm R."/>
            <person name="Martin F."/>
            <person name="Silar P."/>
            <person name="Natvig D."/>
            <person name="Lalanne C."/>
            <person name="Gautier V."/>
            <person name="Ament-Velasquez S.L."/>
            <person name="Kruys A."/>
            <person name="Hutchinson M.I."/>
            <person name="Powell A.J."/>
            <person name="Barry K."/>
            <person name="Miller A.N."/>
            <person name="Grigoriev I.V."/>
            <person name="Debuchy R."/>
            <person name="Gladieux P."/>
            <person name="Thoren M.H."/>
            <person name="Johannesson H."/>
        </authorList>
    </citation>
    <scope>NUCLEOTIDE SEQUENCE</scope>
    <source>
        <strain evidence="1">PSN293</strain>
    </source>
</reference>
<dbReference type="EMBL" id="MU858263">
    <property type="protein sequence ID" value="KAK4207994.1"/>
    <property type="molecule type" value="Genomic_DNA"/>
</dbReference>
<feature type="non-terminal residue" evidence="1">
    <location>
        <position position="117"/>
    </location>
</feature>
<dbReference type="AlphaFoldDB" id="A0AAN6XW38"/>
<dbReference type="Proteomes" id="UP001301769">
    <property type="component" value="Unassembled WGS sequence"/>
</dbReference>
<protein>
    <submittedName>
        <fullName evidence="1">Uncharacterized protein</fullName>
    </submittedName>
</protein>
<feature type="non-terminal residue" evidence="1">
    <location>
        <position position="1"/>
    </location>
</feature>
<evidence type="ECO:0000313" key="2">
    <source>
        <dbReference type="Proteomes" id="UP001301769"/>
    </source>
</evidence>